<dbReference type="NCBIfam" id="TIGR00539">
    <property type="entry name" value="hemN_rel"/>
    <property type="match status" value="1"/>
</dbReference>
<dbReference type="InterPro" id="IPR058240">
    <property type="entry name" value="rSAM_sf"/>
</dbReference>
<dbReference type="SFLD" id="SFLDS00029">
    <property type="entry name" value="Radical_SAM"/>
    <property type="match status" value="1"/>
</dbReference>
<dbReference type="Pfam" id="PF06969">
    <property type="entry name" value="HemN_C"/>
    <property type="match status" value="1"/>
</dbReference>
<sequence length="393" mass="43635">MPAVSVLIDSTSPADPPWIRPRAVYLHVPFCAHKCGYCDFASLAGADHLADRYLDALARELSLALDGPREVHSIFIGGGTPTRLDATQLDRLLALVRRHFRPIDGAEWTVEANPGTLDEQKLDVLADGGVNRISLGAQSFQPSSLEALERKHRPEDVSRAVELIRPRFDRWSLDLIFAAPGSTLDQWQDDLEQAISLGPLHLSCYGLIFEKGTALWKQRHAGLVRAVDEEVEYAMYAHTIDRLTGAGLEQYEISNFARDGHESRHNLVYWANDAYYGFGLGAARYVGGARAVNTRDLPSYLRRLEAGLDPSGPVERLDAESRARETSVLMLRRTAIGIGRREFMDRTGYALDALCGSEIARSVSRGWLEDDGERVRLTRSGVFLADSVMSEML</sequence>
<dbReference type="InterPro" id="IPR004559">
    <property type="entry name" value="HemW-like"/>
</dbReference>
<dbReference type="PANTHER" id="PTHR13932">
    <property type="entry name" value="COPROPORPHYRINIGEN III OXIDASE"/>
    <property type="match status" value="1"/>
</dbReference>
<keyword evidence="2" id="KW-0004">4Fe-4S</keyword>
<dbReference type="PANTHER" id="PTHR13932:SF5">
    <property type="entry name" value="RADICAL S-ADENOSYL METHIONINE DOMAIN-CONTAINING PROTEIN 1, MITOCHONDRIAL"/>
    <property type="match status" value="1"/>
</dbReference>
<dbReference type="EMBL" id="CP036426">
    <property type="protein sequence ID" value="QDV33478.1"/>
    <property type="molecule type" value="Genomic_DNA"/>
</dbReference>
<evidence type="ECO:0000259" key="3">
    <source>
        <dbReference type="PROSITE" id="PS51918"/>
    </source>
</evidence>
<dbReference type="RefSeq" id="WP_145267845.1">
    <property type="nucleotide sequence ID" value="NZ_CP036426.1"/>
</dbReference>
<dbReference type="Pfam" id="PF04055">
    <property type="entry name" value="Radical_SAM"/>
    <property type="match status" value="1"/>
</dbReference>
<evidence type="ECO:0000313" key="4">
    <source>
        <dbReference type="EMBL" id="QDV33478.1"/>
    </source>
</evidence>
<dbReference type="InterPro" id="IPR023404">
    <property type="entry name" value="rSAM_horseshoe"/>
</dbReference>
<dbReference type="SUPFAM" id="SSF102114">
    <property type="entry name" value="Radical SAM enzymes"/>
    <property type="match status" value="1"/>
</dbReference>
<dbReference type="GO" id="GO:0046872">
    <property type="term" value="F:metal ion binding"/>
    <property type="evidence" value="ECO:0007669"/>
    <property type="project" value="UniProtKB-UniRule"/>
</dbReference>
<dbReference type="Gene3D" id="3.80.30.20">
    <property type="entry name" value="tm_1862 like domain"/>
    <property type="match status" value="1"/>
</dbReference>
<keyword evidence="2" id="KW-0479">Metal-binding</keyword>
<name>A0A518GXZ9_9BACT</name>
<dbReference type="Proteomes" id="UP000317835">
    <property type="component" value="Chromosome"/>
</dbReference>
<dbReference type="PROSITE" id="PS51918">
    <property type="entry name" value="RADICAL_SAM"/>
    <property type="match status" value="1"/>
</dbReference>
<dbReference type="GO" id="GO:0005737">
    <property type="term" value="C:cytoplasm"/>
    <property type="evidence" value="ECO:0007669"/>
    <property type="project" value="UniProtKB-SubCell"/>
</dbReference>
<dbReference type="GO" id="GO:0051539">
    <property type="term" value="F:4 iron, 4 sulfur cluster binding"/>
    <property type="evidence" value="ECO:0007669"/>
    <property type="project" value="UniProtKB-UniRule"/>
</dbReference>
<keyword evidence="4" id="KW-0560">Oxidoreductase</keyword>
<dbReference type="InterPro" id="IPR034505">
    <property type="entry name" value="Coproporphyrinogen-III_oxidase"/>
</dbReference>
<dbReference type="SFLD" id="SFLDF00562">
    <property type="entry name" value="HemN-like__clustered_with_heat"/>
    <property type="match status" value="1"/>
</dbReference>
<keyword evidence="2" id="KW-0411">Iron-sulfur</keyword>
<evidence type="ECO:0000313" key="5">
    <source>
        <dbReference type="Proteomes" id="UP000317835"/>
    </source>
</evidence>
<reference evidence="4 5" key="1">
    <citation type="submission" date="2019-02" db="EMBL/GenBank/DDBJ databases">
        <title>Deep-cultivation of Planctomycetes and their phenomic and genomic characterization uncovers novel biology.</title>
        <authorList>
            <person name="Wiegand S."/>
            <person name="Jogler M."/>
            <person name="Boedeker C."/>
            <person name="Pinto D."/>
            <person name="Vollmers J."/>
            <person name="Rivas-Marin E."/>
            <person name="Kohn T."/>
            <person name="Peeters S.H."/>
            <person name="Heuer A."/>
            <person name="Rast P."/>
            <person name="Oberbeckmann S."/>
            <person name="Bunk B."/>
            <person name="Jeske O."/>
            <person name="Meyerdierks A."/>
            <person name="Storesund J.E."/>
            <person name="Kallscheuer N."/>
            <person name="Luecker S."/>
            <person name="Lage O.M."/>
            <person name="Pohl T."/>
            <person name="Merkel B.J."/>
            <person name="Hornburger P."/>
            <person name="Mueller R.-W."/>
            <person name="Bruemmer F."/>
            <person name="Labrenz M."/>
            <person name="Spormann A.M."/>
            <person name="Op den Camp H."/>
            <person name="Overmann J."/>
            <person name="Amann R."/>
            <person name="Jetten M.S.M."/>
            <person name="Mascher T."/>
            <person name="Medema M.H."/>
            <person name="Devos D.P."/>
            <person name="Kaster A.-K."/>
            <person name="Ovreas L."/>
            <person name="Rohde M."/>
            <person name="Galperin M.Y."/>
            <person name="Jogler C."/>
        </authorList>
    </citation>
    <scope>NUCLEOTIDE SEQUENCE [LARGE SCALE GENOMIC DNA]</scope>
    <source>
        <strain evidence="4 5">ElP</strain>
    </source>
</reference>
<feature type="domain" description="Radical SAM core" evidence="3">
    <location>
        <begin position="16"/>
        <end position="249"/>
    </location>
</feature>
<dbReference type="KEGG" id="tpla:ElP_13510"/>
<dbReference type="InterPro" id="IPR006638">
    <property type="entry name" value="Elp3/MiaA/NifB-like_rSAM"/>
</dbReference>
<dbReference type="OrthoDB" id="9808022at2"/>
<gene>
    <name evidence="4" type="ORF">ElP_13510</name>
</gene>
<protein>
    <recommendedName>
        <fullName evidence="2">Heme chaperone HemW</fullName>
    </recommendedName>
</protein>
<comment type="function">
    <text evidence="2">Probably acts as a heme chaperone, transferring heme to an unknown acceptor. Binds one molecule of heme per monomer, possibly covalently. Binds 1 [4Fe-4S] cluster. The cluster is coordinated with 3 cysteines and an exchangeable S-adenosyl-L-methionine.</text>
</comment>
<accession>A0A518GXZ9</accession>
<dbReference type="SFLD" id="SFLDF00288">
    <property type="entry name" value="HemN-like__clustered_with_nucl"/>
    <property type="match status" value="1"/>
</dbReference>
<comment type="similarity">
    <text evidence="1">Belongs to the anaerobic coproporphyrinogen-III oxidase family. HemW subfamily.</text>
</comment>
<keyword evidence="2" id="KW-0963">Cytoplasm</keyword>
<dbReference type="SFLD" id="SFLDG01065">
    <property type="entry name" value="anaerobic_coproporphyrinogen-I"/>
    <property type="match status" value="1"/>
</dbReference>
<keyword evidence="2" id="KW-0949">S-adenosyl-L-methionine</keyword>
<evidence type="ECO:0000256" key="1">
    <source>
        <dbReference type="ARBA" id="ARBA00006100"/>
    </source>
</evidence>
<dbReference type="GO" id="GO:0006779">
    <property type="term" value="P:porphyrin-containing compound biosynthetic process"/>
    <property type="evidence" value="ECO:0007669"/>
    <property type="project" value="InterPro"/>
</dbReference>
<keyword evidence="5" id="KW-1185">Reference proteome</keyword>
<dbReference type="SMART" id="SM00729">
    <property type="entry name" value="Elp3"/>
    <property type="match status" value="1"/>
</dbReference>
<keyword evidence="2" id="KW-0349">Heme</keyword>
<organism evidence="4 5">
    <name type="scientific">Tautonia plasticadhaerens</name>
    <dbReference type="NCBI Taxonomy" id="2527974"/>
    <lineage>
        <taxon>Bacteria</taxon>
        <taxon>Pseudomonadati</taxon>
        <taxon>Planctomycetota</taxon>
        <taxon>Planctomycetia</taxon>
        <taxon>Isosphaerales</taxon>
        <taxon>Isosphaeraceae</taxon>
        <taxon>Tautonia</taxon>
    </lineage>
</organism>
<dbReference type="AlphaFoldDB" id="A0A518GXZ9"/>
<dbReference type="GO" id="GO:0004109">
    <property type="term" value="F:coproporphyrinogen oxidase activity"/>
    <property type="evidence" value="ECO:0007669"/>
    <property type="project" value="InterPro"/>
</dbReference>
<dbReference type="InterPro" id="IPR007197">
    <property type="entry name" value="rSAM"/>
</dbReference>
<dbReference type="InterPro" id="IPR010723">
    <property type="entry name" value="HemN_C"/>
</dbReference>
<proteinExistence type="inferred from homology"/>
<keyword evidence="2" id="KW-0408">Iron</keyword>
<evidence type="ECO:0000256" key="2">
    <source>
        <dbReference type="RuleBase" id="RU364116"/>
    </source>
</evidence>
<keyword evidence="2" id="KW-0143">Chaperone</keyword>
<dbReference type="CDD" id="cd01335">
    <property type="entry name" value="Radical_SAM"/>
    <property type="match status" value="1"/>
</dbReference>
<comment type="subcellular location">
    <subcellularLocation>
        <location evidence="2">Cytoplasm</location>
    </subcellularLocation>
</comment>